<proteinExistence type="predicted"/>
<sequence length="158" mass="18346">MSDDAIENLFSSLDEFYPGSKKKRRPVNPEVERKKREVKDLEAWDAKPQIKTLGSGNKVELFSAGIFATALGRPLVTIRLWERKGYIPRAPYRLKAIIVNGKKKPGWRMYSRAMIESAIESFQSRGLLEASRIDWDRHPDLSLELYENWVKIHNQETE</sequence>
<reference evidence="1" key="1">
    <citation type="submission" date="2020-04" db="EMBL/GenBank/DDBJ databases">
        <authorList>
            <person name="Chiriac C."/>
            <person name="Salcher M."/>
            <person name="Ghai R."/>
            <person name="Kavagutti S V."/>
        </authorList>
    </citation>
    <scope>NUCLEOTIDE SEQUENCE</scope>
</reference>
<organism evidence="1">
    <name type="scientific">uncultured Caudovirales phage</name>
    <dbReference type="NCBI Taxonomy" id="2100421"/>
    <lineage>
        <taxon>Viruses</taxon>
        <taxon>Duplodnaviria</taxon>
        <taxon>Heunggongvirae</taxon>
        <taxon>Uroviricota</taxon>
        <taxon>Caudoviricetes</taxon>
        <taxon>Peduoviridae</taxon>
        <taxon>Maltschvirus</taxon>
        <taxon>Maltschvirus maltsch</taxon>
    </lineage>
</organism>
<accession>A0A6J5N4W6</accession>
<gene>
    <name evidence="1" type="ORF">UFOVP621_5</name>
</gene>
<protein>
    <submittedName>
        <fullName evidence="1">Uncharacterized protein</fullName>
    </submittedName>
</protein>
<dbReference type="EMBL" id="LR796586">
    <property type="protein sequence ID" value="CAB4152346.1"/>
    <property type="molecule type" value="Genomic_DNA"/>
</dbReference>
<name>A0A6J5N4W6_9CAUD</name>
<evidence type="ECO:0000313" key="1">
    <source>
        <dbReference type="EMBL" id="CAB4152346.1"/>
    </source>
</evidence>